<accession>A0A1X2A3T0</accession>
<comment type="caution">
    <text evidence="10">The sequence shown here is derived from an EMBL/GenBank/DDBJ whole genome shotgun (WGS) entry which is preliminary data.</text>
</comment>
<organism evidence="10 11">
    <name type="scientific">Mycobacterium paraense</name>
    <dbReference type="NCBI Taxonomy" id="767916"/>
    <lineage>
        <taxon>Bacteria</taxon>
        <taxon>Bacillati</taxon>
        <taxon>Actinomycetota</taxon>
        <taxon>Actinomycetes</taxon>
        <taxon>Mycobacteriales</taxon>
        <taxon>Mycobacteriaceae</taxon>
        <taxon>Mycobacterium</taxon>
        <taxon>Mycobacterium simiae complex</taxon>
    </lineage>
</organism>
<evidence type="ECO:0000256" key="8">
    <source>
        <dbReference type="PIRSR" id="PIRSR002756-1"/>
    </source>
</evidence>
<evidence type="ECO:0000256" key="5">
    <source>
        <dbReference type="ARBA" id="ARBA00023139"/>
    </source>
</evidence>
<dbReference type="GO" id="GO:0042301">
    <property type="term" value="F:phosphate ion binding"/>
    <property type="evidence" value="ECO:0007669"/>
    <property type="project" value="InterPro"/>
</dbReference>
<keyword evidence="5" id="KW-0564">Palmitate</keyword>
<dbReference type="Pfam" id="PF12849">
    <property type="entry name" value="PBP_like_2"/>
    <property type="match status" value="1"/>
</dbReference>
<dbReference type="STRING" id="767916.AWB91_17440"/>
<keyword evidence="4" id="KW-0732">Signal</keyword>
<name>A0A1X2A3T0_9MYCO</name>
<keyword evidence="6" id="KW-0449">Lipoprotein</keyword>
<feature type="binding site" evidence="8">
    <location>
        <position position="142"/>
    </location>
    <ligand>
        <name>phosphate</name>
        <dbReference type="ChEBI" id="CHEBI:43474"/>
    </ligand>
</feature>
<evidence type="ECO:0000256" key="1">
    <source>
        <dbReference type="ARBA" id="ARBA00008725"/>
    </source>
</evidence>
<feature type="binding site" evidence="8">
    <location>
        <position position="160"/>
    </location>
    <ligand>
        <name>phosphate</name>
        <dbReference type="ChEBI" id="CHEBI:43474"/>
    </ligand>
</feature>
<dbReference type="CDD" id="cd13565">
    <property type="entry name" value="PBP2_PstS"/>
    <property type="match status" value="1"/>
</dbReference>
<proteinExistence type="inferred from homology"/>
<feature type="binding site" evidence="8">
    <location>
        <begin position="248"/>
        <end position="250"/>
    </location>
    <ligand>
        <name>phosphate</name>
        <dbReference type="ChEBI" id="CHEBI:43474"/>
    </ligand>
</feature>
<dbReference type="InterPro" id="IPR050962">
    <property type="entry name" value="Phosphate-bind_PstS"/>
</dbReference>
<dbReference type="GO" id="GO:0043190">
    <property type="term" value="C:ATP-binding cassette (ABC) transporter complex"/>
    <property type="evidence" value="ECO:0007669"/>
    <property type="project" value="InterPro"/>
</dbReference>
<reference evidence="10 11" key="1">
    <citation type="journal article" date="2015" name="Emerg. Microbes Infect.">
        <title>Characterization of 17 strains belonging to the Mycobacterium simiae complex and description of Mycobacterium paraense sp. nov.</title>
        <authorList>
            <person name="Fusco da Costa A.R."/>
            <person name="Fedrizzi T."/>
            <person name="Lopes M.L."/>
            <person name="Pecorari M."/>
            <person name="Oliveira da Costa W.L."/>
            <person name="Giacobazzi E."/>
            <person name="da Costa Bahia J.R."/>
            <person name="De Sanctis V."/>
            <person name="Batista Lima K.V."/>
            <person name="Bertorelli R."/>
            <person name="Grottola A."/>
            <person name="Fabio A."/>
            <person name="Mariottini A."/>
            <person name="Ferretti P."/>
            <person name="Di Leva F."/>
            <person name="Fregni Serpini G."/>
            <person name="Tagliazucchi S."/>
            <person name="Rumpianesi F."/>
            <person name="Jousson O."/>
            <person name="Segata N."/>
            <person name="Tortoli E."/>
        </authorList>
    </citation>
    <scope>NUCLEOTIDE SEQUENCE [LARGE SCALE GENOMIC DNA]</scope>
    <source>
        <strain evidence="10 11">IEC33</strain>
    </source>
</reference>
<evidence type="ECO:0000313" key="11">
    <source>
        <dbReference type="Proteomes" id="UP000193285"/>
    </source>
</evidence>
<dbReference type="EMBL" id="LQPN01000080">
    <property type="protein sequence ID" value="ORW36828.1"/>
    <property type="molecule type" value="Genomic_DNA"/>
</dbReference>
<dbReference type="Proteomes" id="UP000193285">
    <property type="component" value="Unassembled WGS sequence"/>
</dbReference>
<sequence>MTARRSFTRHSSPPTSLDGAGAYFCGPLATSLGDGRRCLHASGGARQEARSVRLDREGRSLAAAALALAICGATLTGCGSDDNRRGASTAAISGLAGSEGCAGKSGLTAEGSTAQQNAMSLFNQVWGQTCPGKAVAYNPTGSGAGREQFIAGHVDFAGSDSPLVADQIGPAAKRCDGNPAWDLPLVFGPVALVYNLPGVPRLVLSSDALAKLLSGRITAWNDPILAALNPGVALPDTKIVPIYRADSSGTTDNVQKYLTAAAPQSWTRGVGTEFQGGVGEGATKSAGVIQAVRVTAGAIGYVEKGFADQAGVPYALIDTGNGVVPLTNDTAAKAIQAASFVADGNDLVLDLDPMYTTARADAYPLVLASYEIVCSNGYDADTSAAIKSFLSAAATKGQAGLTSAGYVPLPDKVKERLVTAISAIR</sequence>
<evidence type="ECO:0000256" key="7">
    <source>
        <dbReference type="PIRNR" id="PIRNR002756"/>
    </source>
</evidence>
<evidence type="ECO:0000313" key="10">
    <source>
        <dbReference type="EMBL" id="ORW36828.1"/>
    </source>
</evidence>
<dbReference type="GO" id="GO:0035435">
    <property type="term" value="P:phosphate ion transmembrane transport"/>
    <property type="evidence" value="ECO:0007669"/>
    <property type="project" value="InterPro"/>
</dbReference>
<dbReference type="Gene3D" id="3.40.190.10">
    <property type="entry name" value="Periplasmic binding protein-like II"/>
    <property type="match status" value="2"/>
</dbReference>
<feature type="binding site" evidence="8">
    <location>
        <begin position="112"/>
        <end position="114"/>
    </location>
    <ligand>
        <name>phosphate</name>
        <dbReference type="ChEBI" id="CHEBI:43474"/>
    </ligand>
</feature>
<evidence type="ECO:0000256" key="6">
    <source>
        <dbReference type="ARBA" id="ARBA00023288"/>
    </source>
</evidence>
<gene>
    <name evidence="10" type="ORF">AWB90_26110</name>
</gene>
<dbReference type="PIRSF" id="PIRSF002756">
    <property type="entry name" value="PstS"/>
    <property type="match status" value="1"/>
</dbReference>
<evidence type="ECO:0000256" key="3">
    <source>
        <dbReference type="ARBA" id="ARBA00022592"/>
    </source>
</evidence>
<dbReference type="NCBIfam" id="TIGR00975">
    <property type="entry name" value="3a0107s03"/>
    <property type="match status" value="1"/>
</dbReference>
<keyword evidence="3 7" id="KW-0592">Phosphate transport</keyword>
<feature type="domain" description="PBP" evidence="9">
    <location>
        <begin position="106"/>
        <end position="390"/>
    </location>
</feature>
<protein>
    <recommendedName>
        <fullName evidence="7">Phosphate-binding protein</fullName>
    </recommendedName>
</protein>
<evidence type="ECO:0000256" key="4">
    <source>
        <dbReference type="ARBA" id="ARBA00022729"/>
    </source>
</evidence>
<evidence type="ECO:0000259" key="9">
    <source>
        <dbReference type="Pfam" id="PF12849"/>
    </source>
</evidence>
<dbReference type="PANTHER" id="PTHR42996:SF1">
    <property type="entry name" value="PHOSPHATE-BINDING PROTEIN PSTS"/>
    <property type="match status" value="1"/>
</dbReference>
<keyword evidence="2 7" id="KW-0813">Transport</keyword>
<evidence type="ECO:0000256" key="2">
    <source>
        <dbReference type="ARBA" id="ARBA00022448"/>
    </source>
</evidence>
<comment type="similarity">
    <text evidence="1 7">Belongs to the PstS family.</text>
</comment>
<dbReference type="PANTHER" id="PTHR42996">
    <property type="entry name" value="PHOSPHATE-BINDING PROTEIN PSTS"/>
    <property type="match status" value="1"/>
</dbReference>
<dbReference type="InterPro" id="IPR005673">
    <property type="entry name" value="ABC_phos-bd_PstS"/>
</dbReference>
<dbReference type="InterPro" id="IPR024370">
    <property type="entry name" value="PBP_domain"/>
</dbReference>
<dbReference type="SUPFAM" id="SSF53850">
    <property type="entry name" value="Periplasmic binding protein-like II"/>
    <property type="match status" value="1"/>
</dbReference>
<dbReference type="AlphaFoldDB" id="A0A1X2A3T0"/>